<evidence type="ECO:0000313" key="2">
    <source>
        <dbReference type="EMBL" id="KAH3813560.1"/>
    </source>
</evidence>
<evidence type="ECO:0000313" key="3">
    <source>
        <dbReference type="Proteomes" id="UP000828390"/>
    </source>
</evidence>
<gene>
    <name evidence="2" type="ORF">DPMN_142021</name>
</gene>
<dbReference type="EMBL" id="JAIWYP010000006">
    <property type="protein sequence ID" value="KAH3813560.1"/>
    <property type="molecule type" value="Genomic_DNA"/>
</dbReference>
<protein>
    <submittedName>
        <fullName evidence="2">Uncharacterized protein</fullName>
    </submittedName>
</protein>
<dbReference type="AlphaFoldDB" id="A0A9D4JIT6"/>
<dbReference type="Proteomes" id="UP000828390">
    <property type="component" value="Unassembled WGS sequence"/>
</dbReference>
<organism evidence="2 3">
    <name type="scientific">Dreissena polymorpha</name>
    <name type="common">Zebra mussel</name>
    <name type="synonym">Mytilus polymorpha</name>
    <dbReference type="NCBI Taxonomy" id="45954"/>
    <lineage>
        <taxon>Eukaryota</taxon>
        <taxon>Metazoa</taxon>
        <taxon>Spiralia</taxon>
        <taxon>Lophotrochozoa</taxon>
        <taxon>Mollusca</taxon>
        <taxon>Bivalvia</taxon>
        <taxon>Autobranchia</taxon>
        <taxon>Heteroconchia</taxon>
        <taxon>Euheterodonta</taxon>
        <taxon>Imparidentia</taxon>
        <taxon>Neoheterodontei</taxon>
        <taxon>Myida</taxon>
        <taxon>Dreissenoidea</taxon>
        <taxon>Dreissenidae</taxon>
        <taxon>Dreissena</taxon>
    </lineage>
</organism>
<evidence type="ECO:0000256" key="1">
    <source>
        <dbReference type="SAM" id="MobiDB-lite"/>
    </source>
</evidence>
<reference evidence="2" key="2">
    <citation type="submission" date="2020-11" db="EMBL/GenBank/DDBJ databases">
        <authorList>
            <person name="McCartney M.A."/>
            <person name="Auch B."/>
            <person name="Kono T."/>
            <person name="Mallez S."/>
            <person name="Becker A."/>
            <person name="Gohl D.M."/>
            <person name="Silverstein K.A.T."/>
            <person name="Koren S."/>
            <person name="Bechman K.B."/>
            <person name="Herman A."/>
            <person name="Abrahante J.E."/>
            <person name="Garbe J."/>
        </authorList>
    </citation>
    <scope>NUCLEOTIDE SEQUENCE</scope>
    <source>
        <strain evidence="2">Duluth1</strain>
        <tissue evidence="2">Whole animal</tissue>
    </source>
</reference>
<keyword evidence="3" id="KW-1185">Reference proteome</keyword>
<accession>A0A9D4JIT6</accession>
<feature type="region of interest" description="Disordered" evidence="1">
    <location>
        <begin position="74"/>
        <end position="96"/>
    </location>
</feature>
<proteinExistence type="predicted"/>
<reference evidence="2" key="1">
    <citation type="journal article" date="2019" name="bioRxiv">
        <title>The Genome of the Zebra Mussel, Dreissena polymorpha: A Resource for Invasive Species Research.</title>
        <authorList>
            <person name="McCartney M.A."/>
            <person name="Auch B."/>
            <person name="Kono T."/>
            <person name="Mallez S."/>
            <person name="Zhang Y."/>
            <person name="Obille A."/>
            <person name="Becker A."/>
            <person name="Abrahante J.E."/>
            <person name="Garbe J."/>
            <person name="Badalamenti J.P."/>
            <person name="Herman A."/>
            <person name="Mangelson H."/>
            <person name="Liachko I."/>
            <person name="Sullivan S."/>
            <person name="Sone E.D."/>
            <person name="Koren S."/>
            <person name="Silverstein K.A.T."/>
            <person name="Beckman K.B."/>
            <person name="Gohl D.M."/>
        </authorList>
    </citation>
    <scope>NUCLEOTIDE SEQUENCE</scope>
    <source>
        <strain evidence="2">Duluth1</strain>
        <tissue evidence="2">Whole animal</tissue>
    </source>
</reference>
<name>A0A9D4JIT6_DREPO</name>
<comment type="caution">
    <text evidence="2">The sequence shown here is derived from an EMBL/GenBank/DDBJ whole genome shotgun (WGS) entry which is preliminary data.</text>
</comment>
<feature type="compositionally biased region" description="Basic residues" evidence="1">
    <location>
        <begin position="86"/>
        <end position="96"/>
    </location>
</feature>
<sequence>MLYGEVNEGKYVGRGVGVYVGRSVGVYVGRRVGVDVGRGVGVYVGRGVGVYIGRRVGVYVGRGVVPRPGFEPGTSGMVDQSVTTRPPHHHTVNPKYKKASQPTLQYIIAFMILLWSLQERRAKRWMCQIQLMKNRLGKSGVRTLNDVLLNSRSLQVNSANPDAT</sequence>